<dbReference type="Proteomes" id="UP000738402">
    <property type="component" value="Unassembled WGS sequence"/>
</dbReference>
<comment type="caution">
    <text evidence="1">The sequence shown here is derived from an EMBL/GenBank/DDBJ whole genome shotgun (WGS) entry which is preliminary data.</text>
</comment>
<dbReference type="EMBL" id="JAHLUH010000001">
    <property type="protein sequence ID" value="KAG7730233.1"/>
    <property type="molecule type" value="Genomic_DNA"/>
</dbReference>
<proteinExistence type="predicted"/>
<dbReference type="AlphaFoldDB" id="A0AAN6DAX3"/>
<evidence type="ECO:0000313" key="2">
    <source>
        <dbReference type="Proteomes" id="UP000738402"/>
    </source>
</evidence>
<name>A0AAN6DAX3_9ASCO</name>
<sequence>MKSAIFDMLAMVDRCAIGLCGRCCSDGSTVLRGPLQERYCVADRNVALREFLQQRQHALSHQFLFLHVQLRNQQFVPQSAARGCCDELSLPMTPPSASAEPSVPRPILAEAPVKARFGPAATSAVRRQIYSSHNSHVASY</sequence>
<protein>
    <submittedName>
        <fullName evidence="1">Uncharacterized protein</fullName>
    </submittedName>
</protein>
<evidence type="ECO:0000313" key="1">
    <source>
        <dbReference type="EMBL" id="KAG7730233.1"/>
    </source>
</evidence>
<reference evidence="1" key="1">
    <citation type="journal article" date="2021" name="G3 (Bethesda)">
        <title>Genomic diversity, chromosomal rearrangements, and interspecies hybridization in the ogataea polymorpha species complex.</title>
        <authorList>
            <person name="Hanson S.J."/>
            <person name="Cinneide E.O."/>
            <person name="Salzberg L.I."/>
            <person name="Wolfe K.H."/>
            <person name="McGowan J."/>
            <person name="Fitzpatrick D.A."/>
            <person name="Matlin K."/>
        </authorList>
    </citation>
    <scope>NUCLEOTIDE SEQUENCE</scope>
    <source>
        <strain evidence="1">83-405-1</strain>
    </source>
</reference>
<gene>
    <name evidence="1" type="ORF">KL933_000028</name>
</gene>
<accession>A0AAN6DAX3</accession>
<organism evidence="1 2">
    <name type="scientific">Ogataea haglerorum</name>
    <dbReference type="NCBI Taxonomy" id="1937702"/>
    <lineage>
        <taxon>Eukaryota</taxon>
        <taxon>Fungi</taxon>
        <taxon>Dikarya</taxon>
        <taxon>Ascomycota</taxon>
        <taxon>Saccharomycotina</taxon>
        <taxon>Pichiomycetes</taxon>
        <taxon>Pichiales</taxon>
        <taxon>Pichiaceae</taxon>
        <taxon>Ogataea</taxon>
    </lineage>
</organism>